<dbReference type="EMBL" id="BGPR01009946">
    <property type="protein sequence ID" value="GBN43265.1"/>
    <property type="molecule type" value="Genomic_DNA"/>
</dbReference>
<evidence type="ECO:0000256" key="3">
    <source>
        <dbReference type="ARBA" id="ARBA00022722"/>
    </source>
</evidence>
<dbReference type="Proteomes" id="UP000499080">
    <property type="component" value="Unassembled WGS sequence"/>
</dbReference>
<evidence type="ECO:0000313" key="8">
    <source>
        <dbReference type="EMBL" id="GBN43265.1"/>
    </source>
</evidence>
<dbReference type="SUPFAM" id="SSF56672">
    <property type="entry name" value="DNA/RNA polymerases"/>
    <property type="match status" value="1"/>
</dbReference>
<dbReference type="InterPro" id="IPR043502">
    <property type="entry name" value="DNA/RNA_pol_sf"/>
</dbReference>
<sequence length="145" mass="16410">MPTLYIPDISRPFWLYTDASATAIGACLAQHDDVGKEWLIAFFSKKPTPTQIKWSTIEREAFCVLEALKRFDTWVFGGKIQVVSDRNPLTHLTSNVPHGAKLSRWTLALQRCNLTISYRRGIQHGNADASSRLAIDCKIMLMCVR</sequence>
<dbReference type="CDD" id="cd09274">
    <property type="entry name" value="RNase_HI_RT_Ty3"/>
    <property type="match status" value="1"/>
</dbReference>
<evidence type="ECO:0000259" key="7">
    <source>
        <dbReference type="Pfam" id="PF17917"/>
    </source>
</evidence>
<evidence type="ECO:0000256" key="6">
    <source>
        <dbReference type="ARBA" id="ARBA00022918"/>
    </source>
</evidence>
<evidence type="ECO:0000256" key="4">
    <source>
        <dbReference type="ARBA" id="ARBA00022759"/>
    </source>
</evidence>
<organism evidence="8 9">
    <name type="scientific">Araneus ventricosus</name>
    <name type="common">Orbweaver spider</name>
    <name type="synonym">Epeira ventricosa</name>
    <dbReference type="NCBI Taxonomy" id="182803"/>
    <lineage>
        <taxon>Eukaryota</taxon>
        <taxon>Metazoa</taxon>
        <taxon>Ecdysozoa</taxon>
        <taxon>Arthropoda</taxon>
        <taxon>Chelicerata</taxon>
        <taxon>Arachnida</taxon>
        <taxon>Araneae</taxon>
        <taxon>Araneomorphae</taxon>
        <taxon>Entelegynae</taxon>
        <taxon>Araneoidea</taxon>
        <taxon>Araneidae</taxon>
        <taxon>Araneus</taxon>
    </lineage>
</organism>
<dbReference type="OrthoDB" id="6430458at2759"/>
<dbReference type="PANTHER" id="PTHR37984:SF5">
    <property type="entry name" value="PROTEIN NYNRIN-LIKE"/>
    <property type="match status" value="1"/>
</dbReference>
<accession>A0A4Y2NUI3</accession>
<dbReference type="GO" id="GO:0016787">
    <property type="term" value="F:hydrolase activity"/>
    <property type="evidence" value="ECO:0007669"/>
    <property type="project" value="UniProtKB-KW"/>
</dbReference>
<dbReference type="GO" id="GO:0003964">
    <property type="term" value="F:RNA-directed DNA polymerase activity"/>
    <property type="evidence" value="ECO:0007669"/>
    <property type="project" value="UniProtKB-KW"/>
</dbReference>
<dbReference type="PANTHER" id="PTHR37984">
    <property type="entry name" value="PROTEIN CBG26694"/>
    <property type="match status" value="1"/>
</dbReference>
<dbReference type="Gene3D" id="3.10.20.370">
    <property type="match status" value="1"/>
</dbReference>
<keyword evidence="3" id="KW-0540">Nuclease</keyword>
<reference evidence="8 9" key="1">
    <citation type="journal article" date="2019" name="Sci. Rep.">
        <title>Orb-weaving spider Araneus ventricosus genome elucidates the spidroin gene catalogue.</title>
        <authorList>
            <person name="Kono N."/>
            <person name="Nakamura H."/>
            <person name="Ohtoshi R."/>
            <person name="Moran D.A.P."/>
            <person name="Shinohara A."/>
            <person name="Yoshida Y."/>
            <person name="Fujiwara M."/>
            <person name="Mori M."/>
            <person name="Tomita M."/>
            <person name="Arakawa K."/>
        </authorList>
    </citation>
    <scope>NUCLEOTIDE SEQUENCE [LARGE SCALE GENOMIC DNA]</scope>
</reference>
<dbReference type="AlphaFoldDB" id="A0A4Y2NUI3"/>
<keyword evidence="4" id="KW-0255">Endonuclease</keyword>
<keyword evidence="9" id="KW-1185">Reference proteome</keyword>
<keyword evidence="2" id="KW-0548">Nucleotidyltransferase</keyword>
<dbReference type="Pfam" id="PF17917">
    <property type="entry name" value="RT_RNaseH"/>
    <property type="match status" value="1"/>
</dbReference>
<name>A0A4Y2NUI3_ARAVE</name>
<keyword evidence="5" id="KW-0378">Hydrolase</keyword>
<feature type="domain" description="Reverse transcriptase RNase H-like" evidence="7">
    <location>
        <begin position="8"/>
        <end position="111"/>
    </location>
</feature>
<keyword evidence="6" id="KW-0695">RNA-directed DNA polymerase</keyword>
<proteinExistence type="predicted"/>
<dbReference type="GO" id="GO:0004519">
    <property type="term" value="F:endonuclease activity"/>
    <property type="evidence" value="ECO:0007669"/>
    <property type="project" value="UniProtKB-KW"/>
</dbReference>
<keyword evidence="1" id="KW-0808">Transferase</keyword>
<evidence type="ECO:0000256" key="2">
    <source>
        <dbReference type="ARBA" id="ARBA00022695"/>
    </source>
</evidence>
<comment type="caution">
    <text evidence="8">The sequence shown here is derived from an EMBL/GenBank/DDBJ whole genome shotgun (WGS) entry which is preliminary data.</text>
</comment>
<evidence type="ECO:0000256" key="5">
    <source>
        <dbReference type="ARBA" id="ARBA00022801"/>
    </source>
</evidence>
<protein>
    <submittedName>
        <fullName evidence="8">Retrovirus-related Pol polyprotein from transposon opus</fullName>
    </submittedName>
</protein>
<dbReference type="InterPro" id="IPR050951">
    <property type="entry name" value="Retrovirus_Pol_polyprotein"/>
</dbReference>
<dbReference type="InterPro" id="IPR041373">
    <property type="entry name" value="RT_RNaseH"/>
</dbReference>
<gene>
    <name evidence="8" type="primary">pol_3303</name>
    <name evidence="8" type="ORF">AVEN_242268_1</name>
</gene>
<evidence type="ECO:0000256" key="1">
    <source>
        <dbReference type="ARBA" id="ARBA00022679"/>
    </source>
</evidence>
<evidence type="ECO:0000313" key="9">
    <source>
        <dbReference type="Proteomes" id="UP000499080"/>
    </source>
</evidence>